<comment type="caution">
    <text evidence="2">The sequence shown here is derived from an EMBL/GenBank/DDBJ whole genome shotgun (WGS) entry which is preliminary data.</text>
</comment>
<evidence type="ECO:0000313" key="2">
    <source>
        <dbReference type="EMBL" id="CAH3153516.1"/>
    </source>
</evidence>
<keyword evidence="3" id="KW-1185">Reference proteome</keyword>
<proteinExistence type="predicted"/>
<sequence>MHMEDLSMKDIHFAAFCHFLADLFAILSRLSLQMQRNDIILPSVVSHLKKTLVRIESVTRRPVADGHFAKFWEKVEGTQTFQGVT</sequence>
<feature type="transmembrane region" description="Helical" evidence="1">
    <location>
        <begin position="12"/>
        <end position="32"/>
    </location>
</feature>
<keyword evidence="1" id="KW-1133">Transmembrane helix</keyword>
<keyword evidence="1" id="KW-0472">Membrane</keyword>
<evidence type="ECO:0000313" key="3">
    <source>
        <dbReference type="Proteomes" id="UP001159405"/>
    </source>
</evidence>
<gene>
    <name evidence="2" type="ORF">PLOB_00049638</name>
</gene>
<reference evidence="2 3" key="1">
    <citation type="submission" date="2022-05" db="EMBL/GenBank/DDBJ databases">
        <authorList>
            <consortium name="Genoscope - CEA"/>
            <person name="William W."/>
        </authorList>
    </citation>
    <scope>NUCLEOTIDE SEQUENCE [LARGE SCALE GENOMIC DNA]</scope>
</reference>
<name>A0ABN8Q157_9CNID</name>
<dbReference type="EMBL" id="CALNXK010000096">
    <property type="protein sequence ID" value="CAH3153516.1"/>
    <property type="molecule type" value="Genomic_DNA"/>
</dbReference>
<keyword evidence="1" id="KW-0812">Transmembrane</keyword>
<accession>A0ABN8Q157</accession>
<evidence type="ECO:0000256" key="1">
    <source>
        <dbReference type="SAM" id="Phobius"/>
    </source>
</evidence>
<protein>
    <submittedName>
        <fullName evidence="2">Uncharacterized protein</fullName>
    </submittedName>
</protein>
<organism evidence="2 3">
    <name type="scientific">Porites lobata</name>
    <dbReference type="NCBI Taxonomy" id="104759"/>
    <lineage>
        <taxon>Eukaryota</taxon>
        <taxon>Metazoa</taxon>
        <taxon>Cnidaria</taxon>
        <taxon>Anthozoa</taxon>
        <taxon>Hexacorallia</taxon>
        <taxon>Scleractinia</taxon>
        <taxon>Fungiina</taxon>
        <taxon>Poritidae</taxon>
        <taxon>Porites</taxon>
    </lineage>
</organism>
<dbReference type="Proteomes" id="UP001159405">
    <property type="component" value="Unassembled WGS sequence"/>
</dbReference>